<feature type="compositionally biased region" description="Polar residues" evidence="2">
    <location>
        <begin position="370"/>
        <end position="382"/>
    </location>
</feature>
<dbReference type="AlphaFoldDB" id="A0A182YGV4"/>
<reference evidence="4" key="1">
    <citation type="journal article" date="2014" name="Genome Biol.">
        <title>Genome analysis of a major urban malaria vector mosquito, Anopheles stephensi.</title>
        <authorList>
            <person name="Jiang X."/>
            <person name="Peery A."/>
            <person name="Hall A.B."/>
            <person name="Sharma A."/>
            <person name="Chen X.G."/>
            <person name="Waterhouse R.M."/>
            <person name="Komissarov A."/>
            <person name="Riehle M.M."/>
            <person name="Shouche Y."/>
            <person name="Sharakhova M.V."/>
            <person name="Lawson D."/>
            <person name="Pakpour N."/>
            <person name="Arensburger P."/>
            <person name="Davidson V.L."/>
            <person name="Eiglmeier K."/>
            <person name="Emrich S."/>
            <person name="George P."/>
            <person name="Kennedy R.C."/>
            <person name="Mane S.P."/>
            <person name="Maslen G."/>
            <person name="Oringanje C."/>
            <person name="Qi Y."/>
            <person name="Settlage R."/>
            <person name="Tojo M."/>
            <person name="Tubio J.M."/>
            <person name="Unger M.F."/>
            <person name="Wang B."/>
            <person name="Vernick K.D."/>
            <person name="Ribeiro J.M."/>
            <person name="James A.A."/>
            <person name="Michel K."/>
            <person name="Riehle M.A."/>
            <person name="Luckhart S."/>
            <person name="Sharakhov I.V."/>
            <person name="Tu Z."/>
        </authorList>
    </citation>
    <scope>NUCLEOTIDE SEQUENCE [LARGE SCALE GENOMIC DNA]</scope>
    <source>
        <strain evidence="4">Indian</strain>
    </source>
</reference>
<keyword evidence="4" id="KW-1185">Reference proteome</keyword>
<feature type="coiled-coil region" evidence="1">
    <location>
        <begin position="179"/>
        <end position="245"/>
    </location>
</feature>
<feature type="compositionally biased region" description="Pro residues" evidence="2">
    <location>
        <begin position="136"/>
        <end position="146"/>
    </location>
</feature>
<dbReference type="VEuPathDB" id="VectorBase:ASTEI07690"/>
<evidence type="ECO:0000256" key="2">
    <source>
        <dbReference type="SAM" id="MobiDB-lite"/>
    </source>
</evidence>
<dbReference type="EnsemblMetazoa" id="ASTEI07690-RA">
    <property type="protein sequence ID" value="ASTEI07690-PA"/>
    <property type="gene ID" value="ASTEI07690"/>
</dbReference>
<feature type="region of interest" description="Disordered" evidence="2">
    <location>
        <begin position="366"/>
        <end position="407"/>
    </location>
</feature>
<feature type="compositionally biased region" description="Basic and acidic residues" evidence="2">
    <location>
        <begin position="118"/>
        <end position="130"/>
    </location>
</feature>
<proteinExistence type="predicted"/>
<feature type="region of interest" description="Disordered" evidence="2">
    <location>
        <begin position="104"/>
        <end position="170"/>
    </location>
</feature>
<name>A0A182YGV4_ANOST</name>
<evidence type="ECO:0000313" key="3">
    <source>
        <dbReference type="EnsemblMetazoa" id="ASTEI07690-PA"/>
    </source>
</evidence>
<accession>A0A182YGV4</accession>
<evidence type="ECO:0000313" key="4">
    <source>
        <dbReference type="Proteomes" id="UP000076408"/>
    </source>
</evidence>
<reference evidence="3" key="2">
    <citation type="submission" date="2020-05" db="UniProtKB">
        <authorList>
            <consortium name="EnsemblMetazoa"/>
        </authorList>
    </citation>
    <scope>IDENTIFICATION</scope>
    <source>
        <strain evidence="3">Indian</strain>
    </source>
</reference>
<dbReference type="VEuPathDB" id="VectorBase:ASTE011682"/>
<dbReference type="VEuPathDB" id="VectorBase:ASTEI20_039219"/>
<sequence>MRMQPSKHASVGDVLRVSSAPYDASSIAEMGHFIREARKLTRNNTFIGLETTKGDSNEHIHNLKESLNRWSSAENLSSDRQDRTDNSAARVGVKMATVIPIKPEQFNNGSEMGEDDGSEAKEKPPVDRRCSMIPLMCPPAGRPKPAQPQVDREKLRRKPPLPPPKVPAKHQDPIKIYRAERLQEKKLDMEQQLDDLREQIACIELSRQREDNHNREVIDLLKREVDSLKSTCDKLTDAVQRLQNADDLFLKMKHEGEFSFYSRSYEVSKKILSNTFRRRRSNTTRASCFQPSAGTSRNTDAMFPHSDQCILSDTASNSLGAIEQPGASSGGDGDHSLCRANSAPETPMNVVTSLYYVSKIQSMEMDDGAQETNETETPSLQISEKELMTKKKTRMSKIGGWFRTGRR</sequence>
<evidence type="ECO:0000256" key="1">
    <source>
        <dbReference type="SAM" id="Coils"/>
    </source>
</evidence>
<dbReference type="Proteomes" id="UP000076408">
    <property type="component" value="Unassembled WGS sequence"/>
</dbReference>
<protein>
    <submittedName>
        <fullName evidence="3">Uncharacterized protein</fullName>
    </submittedName>
</protein>
<keyword evidence="1" id="KW-0175">Coiled coil</keyword>
<organism evidence="3 4">
    <name type="scientific">Anopheles stephensi</name>
    <name type="common">Indo-Pakistan malaria mosquito</name>
    <dbReference type="NCBI Taxonomy" id="30069"/>
    <lineage>
        <taxon>Eukaryota</taxon>
        <taxon>Metazoa</taxon>
        <taxon>Ecdysozoa</taxon>
        <taxon>Arthropoda</taxon>
        <taxon>Hexapoda</taxon>
        <taxon>Insecta</taxon>
        <taxon>Pterygota</taxon>
        <taxon>Neoptera</taxon>
        <taxon>Endopterygota</taxon>
        <taxon>Diptera</taxon>
        <taxon>Nematocera</taxon>
        <taxon>Culicoidea</taxon>
        <taxon>Culicidae</taxon>
        <taxon>Anophelinae</taxon>
        <taxon>Anopheles</taxon>
    </lineage>
</organism>